<name>A0A5B9Y420_9MOLU</name>
<feature type="transmembrane region" description="Helical" evidence="8">
    <location>
        <begin position="41"/>
        <end position="59"/>
    </location>
</feature>
<dbReference type="Gene3D" id="1.20.1560.10">
    <property type="entry name" value="ABC transporter type 1, transmembrane domain"/>
    <property type="match status" value="1"/>
</dbReference>
<dbReference type="KEGG" id="schi:SCHIN_v1c03480"/>
<dbReference type="CDD" id="cd07346">
    <property type="entry name" value="ABC_6TM_exporters"/>
    <property type="match status" value="1"/>
</dbReference>
<evidence type="ECO:0000256" key="5">
    <source>
        <dbReference type="ARBA" id="ARBA00022840"/>
    </source>
</evidence>
<dbReference type="PROSITE" id="PS00211">
    <property type="entry name" value="ABC_TRANSPORTER_1"/>
    <property type="match status" value="1"/>
</dbReference>
<dbReference type="InterPro" id="IPR036640">
    <property type="entry name" value="ABC1_TM_sf"/>
</dbReference>
<dbReference type="InterPro" id="IPR011527">
    <property type="entry name" value="ABC1_TM_dom"/>
</dbReference>
<dbReference type="AlphaFoldDB" id="A0A5B9Y420"/>
<gene>
    <name evidence="11" type="ORF">SCHIN_v1c03480</name>
</gene>
<dbReference type="PANTHER" id="PTHR24221">
    <property type="entry name" value="ATP-BINDING CASSETTE SUB-FAMILY B"/>
    <property type="match status" value="1"/>
</dbReference>
<dbReference type="InterPro" id="IPR027417">
    <property type="entry name" value="P-loop_NTPase"/>
</dbReference>
<evidence type="ECO:0000256" key="7">
    <source>
        <dbReference type="ARBA" id="ARBA00023136"/>
    </source>
</evidence>
<evidence type="ECO:0000259" key="10">
    <source>
        <dbReference type="PROSITE" id="PS50929"/>
    </source>
</evidence>
<feature type="domain" description="ABC transmembrane type-1" evidence="10">
    <location>
        <begin position="46"/>
        <end position="339"/>
    </location>
</feature>
<dbReference type="PANTHER" id="PTHR24221:SF654">
    <property type="entry name" value="ATP-BINDING CASSETTE SUB-FAMILY B MEMBER 6"/>
    <property type="match status" value="1"/>
</dbReference>
<dbReference type="PROSITE" id="PS50929">
    <property type="entry name" value="ABC_TM1F"/>
    <property type="match status" value="1"/>
</dbReference>
<dbReference type="Pfam" id="PF00005">
    <property type="entry name" value="ABC_tran"/>
    <property type="match status" value="1"/>
</dbReference>
<feature type="transmembrane region" description="Helical" evidence="8">
    <location>
        <begin position="309"/>
        <end position="330"/>
    </location>
</feature>
<dbReference type="SMART" id="SM00382">
    <property type="entry name" value="AAA"/>
    <property type="match status" value="1"/>
</dbReference>
<feature type="transmembrane region" description="Helical" evidence="8">
    <location>
        <begin position="193"/>
        <end position="215"/>
    </location>
</feature>
<dbReference type="GO" id="GO:0005886">
    <property type="term" value="C:plasma membrane"/>
    <property type="evidence" value="ECO:0007669"/>
    <property type="project" value="UniProtKB-SubCell"/>
</dbReference>
<dbReference type="EMBL" id="CP043026">
    <property type="protein sequence ID" value="QEH61545.1"/>
    <property type="molecule type" value="Genomic_DNA"/>
</dbReference>
<feature type="domain" description="ABC transporter" evidence="9">
    <location>
        <begin position="372"/>
        <end position="609"/>
    </location>
</feature>
<evidence type="ECO:0000256" key="4">
    <source>
        <dbReference type="ARBA" id="ARBA00022741"/>
    </source>
</evidence>
<evidence type="ECO:0000256" key="6">
    <source>
        <dbReference type="ARBA" id="ARBA00022989"/>
    </source>
</evidence>
<keyword evidence="12" id="KW-1185">Reference proteome</keyword>
<evidence type="ECO:0000256" key="1">
    <source>
        <dbReference type="ARBA" id="ARBA00004651"/>
    </source>
</evidence>
<organism evidence="11 12">
    <name type="scientific">Spiroplasma chinense</name>
    <dbReference type="NCBI Taxonomy" id="216932"/>
    <lineage>
        <taxon>Bacteria</taxon>
        <taxon>Bacillati</taxon>
        <taxon>Mycoplasmatota</taxon>
        <taxon>Mollicutes</taxon>
        <taxon>Entomoplasmatales</taxon>
        <taxon>Spiroplasmataceae</taxon>
        <taxon>Spiroplasma</taxon>
    </lineage>
</organism>
<evidence type="ECO:0000313" key="12">
    <source>
        <dbReference type="Proteomes" id="UP000323144"/>
    </source>
</evidence>
<evidence type="ECO:0000256" key="8">
    <source>
        <dbReference type="SAM" id="Phobius"/>
    </source>
</evidence>
<dbReference type="InterPro" id="IPR003593">
    <property type="entry name" value="AAA+_ATPase"/>
</dbReference>
<comment type="subcellular location">
    <subcellularLocation>
        <location evidence="1">Cell membrane</location>
        <topology evidence="1">Multi-pass membrane protein</topology>
    </subcellularLocation>
</comment>
<keyword evidence="4" id="KW-0547">Nucleotide-binding</keyword>
<keyword evidence="7 8" id="KW-0472">Membrane</keyword>
<dbReference type="InterPro" id="IPR017871">
    <property type="entry name" value="ABC_transporter-like_CS"/>
</dbReference>
<evidence type="ECO:0000256" key="3">
    <source>
        <dbReference type="ARBA" id="ARBA00022692"/>
    </source>
</evidence>
<feature type="transmembrane region" description="Helical" evidence="8">
    <location>
        <begin position="168"/>
        <end position="187"/>
    </location>
</feature>
<accession>A0A5B9Y420</accession>
<dbReference type="GO" id="GO:0140359">
    <property type="term" value="F:ABC-type transporter activity"/>
    <property type="evidence" value="ECO:0007669"/>
    <property type="project" value="InterPro"/>
</dbReference>
<reference evidence="11 12" key="1">
    <citation type="submission" date="2019-08" db="EMBL/GenBank/DDBJ databases">
        <title>Complete genome sequence of Spiroplasma chinense CCH (DSM 19755).</title>
        <authorList>
            <person name="Shen H.-Y."/>
            <person name="Lin Y.-C."/>
            <person name="Chou L."/>
            <person name="Kuo C.-H."/>
        </authorList>
    </citation>
    <scope>NUCLEOTIDE SEQUENCE [LARGE SCALE GENOMIC DNA]</scope>
    <source>
        <strain evidence="11 12">CCH</strain>
    </source>
</reference>
<proteinExistence type="inferred from homology"/>
<dbReference type="SUPFAM" id="SSF90123">
    <property type="entry name" value="ABC transporter transmembrane region"/>
    <property type="match status" value="1"/>
</dbReference>
<dbReference type="InterPro" id="IPR039421">
    <property type="entry name" value="Type_1_exporter"/>
</dbReference>
<keyword evidence="6 8" id="KW-1133">Transmembrane helix</keyword>
<dbReference type="InterPro" id="IPR003439">
    <property type="entry name" value="ABC_transporter-like_ATP-bd"/>
</dbReference>
<dbReference type="GO" id="GO:0016887">
    <property type="term" value="F:ATP hydrolysis activity"/>
    <property type="evidence" value="ECO:0007669"/>
    <property type="project" value="InterPro"/>
</dbReference>
<keyword evidence="3 8" id="KW-0812">Transmembrane</keyword>
<evidence type="ECO:0000259" key="9">
    <source>
        <dbReference type="PROSITE" id="PS50893"/>
    </source>
</evidence>
<sequence>MYKIRVRKRDIMAEKFSSEKAFSKKKMFATIRMIGEGVKNYPINFFFLVFVNIFESIFFSTTTIVVREMTEAINNTVDQTSQFWGMSIHWTVWIYIGIGFYLCLLFFDFFTNFLSQLFAKKLEIHLRQKALSHIVNIDISYYSKNQIGLIMSRIINDTENVGSAFNDFFLNLIYMIASMTTTLIIMYSIDVKLASIATGWLFFMFAVIWVIFVYYRRALITAVDVRQSIDADITDRLINVRLIKSSGSEIRETNRNIDLHKKYDTKQQKVIGWQSILVVFNNAMAWMLPASMVMISVLMYESVKTPAELSVIITTFTSASFNLLTNLMVLTMTMRGMTRAANCTMRLNYIFDAKSIMEFSDEPIKIDSIDSVEFKNVGFSYPESPKNQILPEINISFDKGKSYAFVGETGVGKSTIAKMLLRFYDATKGEVLINNIDIKKLDLPNYLSLVGYVEQEPQILYGTILENVMYGLKNVDKKDVIEACKKAKLHSYIDTLPDKYDTILGERGFMFSGGQKQRLVIARLFLKNPQLLILDEATSALDNIVEKEIQKELDELMKNRTTIVIAHRLSTIKNVDNIIVLERNIGIGQIGTFDKLKNEPGRFQKLYKYGLLK</sequence>
<keyword evidence="5 11" id="KW-0067">ATP-binding</keyword>
<evidence type="ECO:0000256" key="2">
    <source>
        <dbReference type="ARBA" id="ARBA00005417"/>
    </source>
</evidence>
<protein>
    <submittedName>
        <fullName evidence="11">ATP-binding cassette, subfamily B, bacterial</fullName>
    </submittedName>
</protein>
<dbReference type="GO" id="GO:0005524">
    <property type="term" value="F:ATP binding"/>
    <property type="evidence" value="ECO:0007669"/>
    <property type="project" value="UniProtKB-KW"/>
</dbReference>
<dbReference type="PROSITE" id="PS50893">
    <property type="entry name" value="ABC_TRANSPORTER_2"/>
    <property type="match status" value="1"/>
</dbReference>
<dbReference type="Proteomes" id="UP000323144">
    <property type="component" value="Chromosome"/>
</dbReference>
<dbReference type="Pfam" id="PF00664">
    <property type="entry name" value="ABC_membrane"/>
    <property type="match status" value="1"/>
</dbReference>
<feature type="transmembrane region" description="Helical" evidence="8">
    <location>
        <begin position="92"/>
        <end position="119"/>
    </location>
</feature>
<dbReference type="Gene3D" id="3.40.50.300">
    <property type="entry name" value="P-loop containing nucleotide triphosphate hydrolases"/>
    <property type="match status" value="1"/>
</dbReference>
<dbReference type="FunFam" id="3.40.50.300:FF:000218">
    <property type="entry name" value="Multidrug ABC transporter ATP-binding protein"/>
    <property type="match status" value="1"/>
</dbReference>
<evidence type="ECO:0000313" key="11">
    <source>
        <dbReference type="EMBL" id="QEH61545.1"/>
    </source>
</evidence>
<dbReference type="SUPFAM" id="SSF52540">
    <property type="entry name" value="P-loop containing nucleoside triphosphate hydrolases"/>
    <property type="match status" value="1"/>
</dbReference>
<comment type="similarity">
    <text evidence="2">Belongs to the ABC transporter superfamily.</text>
</comment>
<feature type="transmembrane region" description="Helical" evidence="8">
    <location>
        <begin position="270"/>
        <end position="289"/>
    </location>
</feature>